<sequence>MCIYNPPIINNKKINHVNTFSDNVTQESRKLDEFFRLRELDDESIYENKVSQLSAQASREIHEGGQKIWDSVLDKVGREAVDEKKKLEDNSHKIISEKVNSFIEDTLVKLNTLKENVAKNEPKYDHGPMTYVQECESARRSIESYLEFHNCWRYDYPKQK</sequence>
<gene>
    <name evidence="1" type="ORF">Edafosvirus1_131</name>
</gene>
<protein>
    <submittedName>
        <fullName evidence="1">Uncharacterized protein</fullName>
    </submittedName>
</protein>
<accession>A0A3G4ZSC7</accession>
<reference evidence="1" key="1">
    <citation type="submission" date="2018-10" db="EMBL/GenBank/DDBJ databases">
        <title>Hidden diversity of soil giant viruses.</title>
        <authorList>
            <person name="Schulz F."/>
            <person name="Alteio L."/>
            <person name="Goudeau D."/>
            <person name="Ryan E.M."/>
            <person name="Malmstrom R.R."/>
            <person name="Blanchard J."/>
            <person name="Woyke T."/>
        </authorList>
    </citation>
    <scope>NUCLEOTIDE SEQUENCE</scope>
    <source>
        <strain evidence="1">EDV1</strain>
    </source>
</reference>
<organism evidence="1">
    <name type="scientific">Edafosvirus sp</name>
    <dbReference type="NCBI Taxonomy" id="2487765"/>
    <lineage>
        <taxon>Viruses</taxon>
        <taxon>Varidnaviria</taxon>
        <taxon>Bamfordvirae</taxon>
        <taxon>Nucleocytoviricota</taxon>
        <taxon>Megaviricetes</taxon>
        <taxon>Imitervirales</taxon>
        <taxon>Mimiviridae</taxon>
        <taxon>Klosneuvirinae</taxon>
    </lineage>
</organism>
<evidence type="ECO:0000313" key="1">
    <source>
        <dbReference type="EMBL" id="AYV77800.1"/>
    </source>
</evidence>
<dbReference type="EMBL" id="MK072066">
    <property type="protein sequence ID" value="AYV77800.1"/>
    <property type="molecule type" value="Genomic_DNA"/>
</dbReference>
<name>A0A3G4ZSC7_9VIRU</name>
<proteinExistence type="predicted"/>